<keyword evidence="2 4" id="KW-0808">Transferase</keyword>
<dbReference type="SUPFAM" id="SSF53335">
    <property type="entry name" value="S-adenosyl-L-methionine-dependent methyltransferases"/>
    <property type="match status" value="1"/>
</dbReference>
<evidence type="ECO:0000256" key="3">
    <source>
        <dbReference type="ARBA" id="ARBA00022691"/>
    </source>
</evidence>
<dbReference type="VEuPathDB" id="FungiDB:BDEG_21356"/>
<dbReference type="Gene3D" id="3.40.50.150">
    <property type="entry name" value="Vaccinia Virus protein VP39"/>
    <property type="match status" value="1"/>
</dbReference>
<dbReference type="GO" id="GO:0003886">
    <property type="term" value="F:DNA (cytosine-5-)-methyltransferase activity"/>
    <property type="evidence" value="ECO:0007669"/>
    <property type="project" value="UniProtKB-EC"/>
</dbReference>
<comment type="catalytic activity">
    <reaction evidence="6">
        <text>a 2'-deoxycytidine in DNA + S-adenosyl-L-methionine = a 5-methyl-2'-deoxycytidine in DNA + S-adenosyl-L-homocysteine + H(+)</text>
        <dbReference type="Rhea" id="RHEA:13681"/>
        <dbReference type="Rhea" id="RHEA-COMP:11369"/>
        <dbReference type="Rhea" id="RHEA-COMP:11370"/>
        <dbReference type="ChEBI" id="CHEBI:15378"/>
        <dbReference type="ChEBI" id="CHEBI:57856"/>
        <dbReference type="ChEBI" id="CHEBI:59789"/>
        <dbReference type="ChEBI" id="CHEBI:85452"/>
        <dbReference type="ChEBI" id="CHEBI:85454"/>
        <dbReference type="EC" id="2.1.1.37"/>
    </reaction>
</comment>
<dbReference type="InterPro" id="IPR029063">
    <property type="entry name" value="SAM-dependent_MTases_sf"/>
</dbReference>
<evidence type="ECO:0000256" key="4">
    <source>
        <dbReference type="PROSITE-ProRule" id="PRU01016"/>
    </source>
</evidence>
<feature type="region of interest" description="Disordered" evidence="7">
    <location>
        <begin position="522"/>
        <end position="591"/>
    </location>
</feature>
<evidence type="ECO:0000256" key="1">
    <source>
        <dbReference type="ARBA" id="ARBA00022603"/>
    </source>
</evidence>
<accession>A0A177WD61</accession>
<dbReference type="STRING" id="403673.A0A177WD61"/>
<dbReference type="EC" id="2.1.1.37" evidence="6"/>
<protein>
    <recommendedName>
        <fullName evidence="6">Cytosine-specific methyltransferase</fullName>
        <ecNumber evidence="6">2.1.1.37</ecNumber>
    </recommendedName>
</protein>
<evidence type="ECO:0000256" key="2">
    <source>
        <dbReference type="ARBA" id="ARBA00022679"/>
    </source>
</evidence>
<dbReference type="PRINTS" id="PR00105">
    <property type="entry name" value="C5METTRFRASE"/>
</dbReference>
<dbReference type="GO" id="GO:0005634">
    <property type="term" value="C:nucleus"/>
    <property type="evidence" value="ECO:0007669"/>
    <property type="project" value="TreeGrafter"/>
</dbReference>
<dbReference type="InterPro" id="IPR029021">
    <property type="entry name" value="Prot-tyrosine_phosphatase-like"/>
</dbReference>
<evidence type="ECO:0000256" key="5">
    <source>
        <dbReference type="RuleBase" id="RU000416"/>
    </source>
</evidence>
<dbReference type="Pfam" id="PF00145">
    <property type="entry name" value="DNA_methylase"/>
    <property type="match status" value="1"/>
</dbReference>
<keyword evidence="1 4" id="KW-0489">Methyltransferase</keyword>
<feature type="compositionally biased region" description="Polar residues" evidence="7">
    <location>
        <begin position="578"/>
        <end position="591"/>
    </location>
</feature>
<dbReference type="AlphaFoldDB" id="A0A177WD61"/>
<dbReference type="InterPro" id="IPR001525">
    <property type="entry name" value="C5_MeTfrase"/>
</dbReference>
<organism evidence="8 9">
    <name type="scientific">Batrachochytrium dendrobatidis (strain JEL423)</name>
    <dbReference type="NCBI Taxonomy" id="403673"/>
    <lineage>
        <taxon>Eukaryota</taxon>
        <taxon>Fungi</taxon>
        <taxon>Fungi incertae sedis</taxon>
        <taxon>Chytridiomycota</taxon>
        <taxon>Chytridiomycota incertae sedis</taxon>
        <taxon>Chytridiomycetes</taxon>
        <taxon>Rhizophydiales</taxon>
        <taxon>Rhizophydiales incertae sedis</taxon>
        <taxon>Batrachochytrium</taxon>
    </lineage>
</organism>
<evidence type="ECO:0000313" key="8">
    <source>
        <dbReference type="EMBL" id="OAJ37321.1"/>
    </source>
</evidence>
<evidence type="ECO:0000256" key="6">
    <source>
        <dbReference type="RuleBase" id="RU000417"/>
    </source>
</evidence>
<dbReference type="InterPro" id="IPR018117">
    <property type="entry name" value="C5_DNA_meth_AS"/>
</dbReference>
<feature type="active site" evidence="4">
    <location>
        <position position="83"/>
    </location>
</feature>
<dbReference type="Proteomes" id="UP000077115">
    <property type="component" value="Unassembled WGS sequence"/>
</dbReference>
<comment type="similarity">
    <text evidence="4 5">Belongs to the class I-like SAM-binding methyltransferase superfamily. C5-methyltransferase family.</text>
</comment>
<keyword evidence="3 4" id="KW-0949">S-adenosyl-L-methionine</keyword>
<proteinExistence type="inferred from homology"/>
<dbReference type="InterPro" id="IPR050750">
    <property type="entry name" value="C5-MTase"/>
</dbReference>
<dbReference type="PANTHER" id="PTHR46098">
    <property type="entry name" value="TRNA (CYTOSINE(38)-C(5))-METHYLTRANSFERASE"/>
    <property type="match status" value="1"/>
</dbReference>
<dbReference type="OrthoDB" id="414133at2759"/>
<dbReference type="NCBIfam" id="TIGR00675">
    <property type="entry name" value="dcm"/>
    <property type="match status" value="1"/>
</dbReference>
<evidence type="ECO:0000313" key="9">
    <source>
        <dbReference type="Proteomes" id="UP000077115"/>
    </source>
</evidence>
<feature type="compositionally biased region" description="Polar residues" evidence="7">
    <location>
        <begin position="526"/>
        <end position="571"/>
    </location>
</feature>
<dbReference type="Gene3D" id="3.90.190.10">
    <property type="entry name" value="Protein tyrosine phosphatase superfamily"/>
    <property type="match status" value="1"/>
</dbReference>
<reference evidence="8 9" key="1">
    <citation type="submission" date="2006-10" db="EMBL/GenBank/DDBJ databases">
        <title>The Genome Sequence of Batrachochytrium dendrobatidis JEL423.</title>
        <authorList>
            <consortium name="The Broad Institute Genome Sequencing Platform"/>
            <person name="Birren B."/>
            <person name="Lander E."/>
            <person name="Galagan J."/>
            <person name="Cuomo C."/>
            <person name="Devon K."/>
            <person name="Jaffe D."/>
            <person name="Butler J."/>
            <person name="Alvarez P."/>
            <person name="Gnerre S."/>
            <person name="Grabherr M."/>
            <person name="Kleber M."/>
            <person name="Mauceli E."/>
            <person name="Brockman W."/>
            <person name="Young S."/>
            <person name="LaButti K."/>
            <person name="Sykes S."/>
            <person name="DeCaprio D."/>
            <person name="Crawford M."/>
            <person name="Koehrsen M."/>
            <person name="Engels R."/>
            <person name="Montgomery P."/>
            <person name="Pearson M."/>
            <person name="Howarth C."/>
            <person name="Larson L."/>
            <person name="White J."/>
            <person name="O'Leary S."/>
            <person name="Kodira C."/>
            <person name="Zeng Q."/>
            <person name="Yandava C."/>
            <person name="Alvarado L."/>
            <person name="Longcore J."/>
            <person name="James T."/>
        </authorList>
    </citation>
    <scope>NUCLEOTIDE SEQUENCE [LARGE SCALE GENOMIC DNA]</scope>
    <source>
        <strain evidence="8 9">JEL423</strain>
    </source>
</reference>
<dbReference type="PANTHER" id="PTHR46098:SF1">
    <property type="entry name" value="TRNA (CYTOSINE(38)-C(5))-METHYLTRANSFERASE"/>
    <property type="match status" value="1"/>
</dbReference>
<evidence type="ECO:0000256" key="7">
    <source>
        <dbReference type="SAM" id="MobiDB-lite"/>
    </source>
</evidence>
<dbReference type="Gene3D" id="3.90.120.10">
    <property type="entry name" value="DNA Methylase, subunit A, domain 2"/>
    <property type="match status" value="1"/>
</dbReference>
<reference evidence="8 9" key="2">
    <citation type="submission" date="2016-05" db="EMBL/GenBank/DDBJ databases">
        <title>Lineage-specific infection strategies underlie the spectrum of fungal disease in amphibians.</title>
        <authorList>
            <person name="Cuomo C.A."/>
            <person name="Farrer R.A."/>
            <person name="James T."/>
            <person name="Longcore J."/>
            <person name="Birren B."/>
        </authorList>
    </citation>
    <scope>NUCLEOTIDE SEQUENCE [LARGE SCALE GENOMIC DNA]</scope>
    <source>
        <strain evidence="8 9">JEL423</strain>
    </source>
</reference>
<dbReference type="EMBL" id="DS022300">
    <property type="protein sequence ID" value="OAJ37321.1"/>
    <property type="molecule type" value="Genomic_DNA"/>
</dbReference>
<gene>
    <name evidence="8" type="ORF">BDEG_21356</name>
</gene>
<dbReference type="PROSITE" id="PS51679">
    <property type="entry name" value="SAM_MT_C5"/>
    <property type="match status" value="1"/>
</dbReference>
<dbReference type="GO" id="GO:0032259">
    <property type="term" value="P:methylation"/>
    <property type="evidence" value="ECO:0007669"/>
    <property type="project" value="UniProtKB-KW"/>
</dbReference>
<sequence>MSNSKPPIKVLEFYSGIGGFHAALSKTHIAFQVLQAFDMNINANLVYQTTHPTVPVSVRNIGFLSPIDLDAFQADMFLLSPPCQPYSRKGSRKGINDSRADSFVQLLDSIKKMQQKPKWMLVENVYGFETSDTFTILKEKLVGEYDIQSFELNPWHFGIPYSRPRIFILAKLRVCNQCKQDYRLDTDSHQGDHEKCSECQDSVFKGFSIQEFNHKVIKQEQAHAAMADRFFQGRDTTPQILAGFLDNPNSEDTNPYMLVTEQDLWAAARHFDVVGPESTRSCCFTKAYGSYARGGGSVVRTDSKPGYKEREEAAFKAYNELFEEHKLKVELLQVQKPTVEIDSNTIAAGLRALAIDSKQEPIVPLNQWGKKKRVTKKKPSMEAAREELKLRYFSSSEMGRLHGFPKEQLKFPESTTQIQRFKLIGNSLHVSTTTIDGNWLLLRLLIISISRPICARILPKTVLKAFRRPSLEASNGIKQENSHYSRNDDSIGVAFNENTFPDLHYSVDAIKHSDRHRLNPEIVASTHATISSKDETIGSNNRSTKSNTNASPYPQNQSAAKDSSLTPAASDSNKRHQATPTANQDSSHSNHTANARILDALENTMWEGSLKSKEYERRFIQQDDFYKESHFVSASRHSTRNSSGLFLPSNASNTEHGALKSTHASLNTTLFSGQKLPDLPQDSLFLQLIKRIDVCRITNRIIACGLPCKLSSSITNHRNHIADLCRFLDTRYPQKYMIWNLAGSYYQFCQNMLHIEQLLRC</sequence>
<name>A0A177WD61_BATDL</name>
<dbReference type="PROSITE" id="PS00094">
    <property type="entry name" value="C5_MTASE_1"/>
    <property type="match status" value="1"/>
</dbReference>